<keyword evidence="2" id="KW-1185">Reference proteome</keyword>
<proteinExistence type="predicted"/>
<gene>
    <name evidence="1" type="ORF">Ciccas_006887</name>
</gene>
<evidence type="ECO:0008006" key="3">
    <source>
        <dbReference type="Google" id="ProtNLM"/>
    </source>
</evidence>
<name>A0ABD2Q4P7_9PLAT</name>
<organism evidence="1 2">
    <name type="scientific">Cichlidogyrus casuarinus</name>
    <dbReference type="NCBI Taxonomy" id="1844966"/>
    <lineage>
        <taxon>Eukaryota</taxon>
        <taxon>Metazoa</taxon>
        <taxon>Spiralia</taxon>
        <taxon>Lophotrochozoa</taxon>
        <taxon>Platyhelminthes</taxon>
        <taxon>Monogenea</taxon>
        <taxon>Monopisthocotylea</taxon>
        <taxon>Dactylogyridea</taxon>
        <taxon>Ancyrocephalidae</taxon>
        <taxon>Cichlidogyrus</taxon>
    </lineage>
</organism>
<dbReference type="AlphaFoldDB" id="A0ABD2Q4P7"/>
<sequence length="124" mass="14109">MDNGSKISILEDNFSAGTNPNKISKIERFVRLFRDGILRNGIQPKQNQAMDEQIRTQAGHRSTLSSLHYPGTVAIANDRRRCHNCYQISKKETKVATYCGSCNVFLSVKREPTTTCWAKFRNDI</sequence>
<accession>A0ABD2Q4P7</accession>
<reference evidence="1 2" key="1">
    <citation type="submission" date="2024-11" db="EMBL/GenBank/DDBJ databases">
        <title>Adaptive evolution of stress response genes in parasites aligns with host niche diversity.</title>
        <authorList>
            <person name="Hahn C."/>
            <person name="Resl P."/>
        </authorList>
    </citation>
    <scope>NUCLEOTIDE SEQUENCE [LARGE SCALE GENOMIC DNA]</scope>
    <source>
        <strain evidence="1">EGGRZ-B1_66</strain>
        <tissue evidence="1">Body</tissue>
    </source>
</reference>
<dbReference type="Proteomes" id="UP001626550">
    <property type="component" value="Unassembled WGS sequence"/>
</dbReference>
<evidence type="ECO:0000313" key="2">
    <source>
        <dbReference type="Proteomes" id="UP001626550"/>
    </source>
</evidence>
<comment type="caution">
    <text evidence="1">The sequence shown here is derived from an EMBL/GenBank/DDBJ whole genome shotgun (WGS) entry which is preliminary data.</text>
</comment>
<dbReference type="EMBL" id="JBJKFK010000981">
    <property type="protein sequence ID" value="KAL3314500.1"/>
    <property type="molecule type" value="Genomic_DNA"/>
</dbReference>
<evidence type="ECO:0000313" key="1">
    <source>
        <dbReference type="EMBL" id="KAL3314500.1"/>
    </source>
</evidence>
<protein>
    <recommendedName>
        <fullName evidence="3">PiggyBac transposable element-derived protein domain-containing protein</fullName>
    </recommendedName>
</protein>